<dbReference type="PROSITE" id="PS00061">
    <property type="entry name" value="ADH_SHORT"/>
    <property type="match status" value="1"/>
</dbReference>
<evidence type="ECO:0000256" key="1">
    <source>
        <dbReference type="ARBA" id="ARBA00001971"/>
    </source>
</evidence>
<evidence type="ECO:0000256" key="6">
    <source>
        <dbReference type="ARBA" id="ARBA00023002"/>
    </source>
</evidence>
<dbReference type="GO" id="GO:0005506">
    <property type="term" value="F:iron ion binding"/>
    <property type="evidence" value="ECO:0007669"/>
    <property type="project" value="InterPro"/>
</dbReference>
<dbReference type="GO" id="GO:0044550">
    <property type="term" value="P:secondary metabolite biosynthetic process"/>
    <property type="evidence" value="ECO:0007669"/>
    <property type="project" value="UniProtKB-ARBA"/>
</dbReference>
<dbReference type="Gene3D" id="3.40.50.720">
    <property type="entry name" value="NAD(P)-binding Rossmann-like Domain"/>
    <property type="match status" value="1"/>
</dbReference>
<keyword evidence="6" id="KW-0560">Oxidoreductase</keyword>
<dbReference type="PRINTS" id="PR00081">
    <property type="entry name" value="GDHRDH"/>
</dbReference>
<evidence type="ECO:0000256" key="4">
    <source>
        <dbReference type="ARBA" id="ARBA00022723"/>
    </source>
</evidence>
<dbReference type="InterPro" id="IPR002347">
    <property type="entry name" value="SDR_fam"/>
</dbReference>
<dbReference type="Pfam" id="PF05721">
    <property type="entry name" value="PhyH"/>
    <property type="match status" value="1"/>
</dbReference>
<keyword evidence="4" id="KW-0479">Metal-binding</keyword>
<protein>
    <submittedName>
        <fullName evidence="9">Uncharacterized protein</fullName>
    </submittedName>
</protein>
<dbReference type="OrthoDB" id="445007at2759"/>
<dbReference type="PRINTS" id="PR00080">
    <property type="entry name" value="SDRFAMILY"/>
</dbReference>
<dbReference type="InterPro" id="IPR036291">
    <property type="entry name" value="NAD(P)-bd_dom_sf"/>
</dbReference>
<dbReference type="GO" id="GO:0004497">
    <property type="term" value="F:monooxygenase activity"/>
    <property type="evidence" value="ECO:0007669"/>
    <property type="project" value="UniProtKB-KW"/>
</dbReference>
<dbReference type="Pfam" id="PF00067">
    <property type="entry name" value="p450"/>
    <property type="match status" value="1"/>
</dbReference>
<keyword evidence="10" id="KW-1185">Reference proteome</keyword>
<comment type="similarity">
    <text evidence="2">Belongs to the cytochrome P450 family.</text>
</comment>
<organism evidence="9 10">
    <name type="scientific">Aspergillus hiratsukae</name>
    <dbReference type="NCBI Taxonomy" id="1194566"/>
    <lineage>
        <taxon>Eukaryota</taxon>
        <taxon>Fungi</taxon>
        <taxon>Dikarya</taxon>
        <taxon>Ascomycota</taxon>
        <taxon>Pezizomycotina</taxon>
        <taxon>Eurotiomycetes</taxon>
        <taxon>Eurotiomycetidae</taxon>
        <taxon>Eurotiales</taxon>
        <taxon>Aspergillaceae</taxon>
        <taxon>Aspergillus</taxon>
        <taxon>Aspergillus subgen. Fumigati</taxon>
    </lineage>
</organism>
<evidence type="ECO:0000256" key="2">
    <source>
        <dbReference type="ARBA" id="ARBA00010617"/>
    </source>
</evidence>
<evidence type="ECO:0000256" key="3">
    <source>
        <dbReference type="ARBA" id="ARBA00022617"/>
    </source>
</evidence>
<dbReference type="GO" id="GO:0020037">
    <property type="term" value="F:heme binding"/>
    <property type="evidence" value="ECO:0007669"/>
    <property type="project" value="InterPro"/>
</dbReference>
<dbReference type="SUPFAM" id="SSF51197">
    <property type="entry name" value="Clavaminate synthase-like"/>
    <property type="match status" value="1"/>
</dbReference>
<comment type="caution">
    <text evidence="9">The sequence shown here is derived from an EMBL/GenBank/DDBJ whole genome shotgun (WGS) entry which is preliminary data.</text>
</comment>
<keyword evidence="3" id="KW-0349">Heme</keyword>
<dbReference type="Gene3D" id="1.10.630.10">
    <property type="entry name" value="Cytochrome P450"/>
    <property type="match status" value="1"/>
</dbReference>
<evidence type="ECO:0000256" key="7">
    <source>
        <dbReference type="ARBA" id="ARBA00023004"/>
    </source>
</evidence>
<dbReference type="InterPro" id="IPR008775">
    <property type="entry name" value="Phytyl_CoA_dOase-like"/>
</dbReference>
<dbReference type="GO" id="GO:0016705">
    <property type="term" value="F:oxidoreductase activity, acting on paired donors, with incorporation or reduction of molecular oxygen"/>
    <property type="evidence" value="ECO:0007669"/>
    <property type="project" value="InterPro"/>
</dbReference>
<dbReference type="AlphaFoldDB" id="A0A8H6UCF9"/>
<dbReference type="Gene3D" id="2.60.120.620">
    <property type="entry name" value="q2cbj1_9rhob like domain"/>
    <property type="match status" value="1"/>
</dbReference>
<dbReference type="InterPro" id="IPR020904">
    <property type="entry name" value="Sc_DH/Rdtase_CS"/>
</dbReference>
<dbReference type="PROSITE" id="PS00086">
    <property type="entry name" value="CYTOCHROME_P450"/>
    <property type="match status" value="1"/>
</dbReference>
<dbReference type="PANTHER" id="PTHR46206">
    <property type="entry name" value="CYTOCHROME P450"/>
    <property type="match status" value="1"/>
</dbReference>
<dbReference type="PANTHER" id="PTHR46206:SF2">
    <property type="entry name" value="CYTOCHROME P450 MONOOXYGENASE AUSG-RELATED"/>
    <property type="match status" value="1"/>
</dbReference>
<sequence>MTVDKPSNPPVQLPDVNAAAYSSDDAVARDVIEGIKLAGACIVRNVYSKDVIEQLRQEVRPYITESGKLTYFQENVATVPGLAGKSPTYATEVLGNPLWKQVREYFLTYEHGPYWIGDMQKTHKTTVQLGSATCLELRPGAEAQGLHRDDLVHQGWNSEAAEYSLGRDRSLTFFAACNRTHRANGATRILPGSHLWDYSRPPPSDGSGVVDAELDVGDILIILGSVYHGGGANTTTDERRMVVTCGVTCSYLRQEENQYLANDVERIRRLPLDIQRFIGYSPYPPGAGLVNWADPLRIINPDAGDFQDIQGSRHTQTQSHPTLKLSPVLNPLAFGVTARKPNNAARETCGYKCWTPLRGLFSEPATSPSIQWEFCKIRYVFVQRQDLFHYLTSQQVVIVTGSASGIGLATVQAAFNEGAHVMGVDMVPMPDSMQLHETPDFSFLQMDLTDPCAPAAVVTKCIAAFGGRIDGLVNVAGVADRNSSVDTLTDEDWDRCLTVNLTTPVRLMREVIPIMRQQRSGTIVNVASKAGLSGVAAGAAYTASKHGLLGITKNVAWRFKGDNIRCNAVCPGPVETQMLKPREPSRLDHKAIETVLPVLHGIHIMDSPGIIVNAGLVTMAKVVLALLFPLLAVNVWRDWGSVNGRKLFDLGKGNVSKRYTHNAGDLIRAGFAQGRDAFYLDTGEDVELIAGPKYVKAIGNDKRFSFPKYNEARSYAELDGFDIARSEFTGDKHLILALKGKLTQSLGDIVLPLSEETSAALKTHWTDRPGEIASGWRLFNTNAQSDWHKIPLRNTITSLVFQLSYRVFLGKELCRDPRWLNLSQTYAVDVIAAINALRPWPKPLRPMVARFLRPYRHLLRARQTAQEILSPVIEKRREENKAKARKGDKTDDLIGWLDECAGGCYGSQVTAFLFLSLVATHTVADLITQTLFNLCEHPDLIPALREEAASAHAAHGWSKDTIKNLDLMDSVLKETLRLKPIGICPMLRLAQEEVTMDDGFTIPKGTKIQLSCHKMWDAEVYPEPERFDGYRFLKLRQAPGWDVLAQLVSTSPEHLGFGYGVHACPGRFFAATEVKLVLCHILLKYDFALADGIRPSVLKLGTTLTADPMAQINIRRRQNGCTV</sequence>
<evidence type="ECO:0000313" key="9">
    <source>
        <dbReference type="EMBL" id="KAF7115858.1"/>
    </source>
</evidence>
<evidence type="ECO:0000313" key="10">
    <source>
        <dbReference type="Proteomes" id="UP000630445"/>
    </source>
</evidence>
<dbReference type="InterPro" id="IPR036396">
    <property type="entry name" value="Cyt_P450_sf"/>
</dbReference>
<evidence type="ECO:0000256" key="8">
    <source>
        <dbReference type="ARBA" id="ARBA00023033"/>
    </source>
</evidence>
<keyword evidence="7" id="KW-0408">Iron</keyword>
<gene>
    <name evidence="9" type="ORF">CNMCM5793_003601</name>
</gene>
<dbReference type="CDD" id="cd05233">
    <property type="entry name" value="SDR_c"/>
    <property type="match status" value="1"/>
</dbReference>
<name>A0A8H6UCF9_9EURO</name>
<accession>A0A8H6UCF9</accession>
<keyword evidence="8" id="KW-0503">Monooxygenase</keyword>
<dbReference type="Proteomes" id="UP000630445">
    <property type="component" value="Unassembled WGS sequence"/>
</dbReference>
<dbReference type="SUPFAM" id="SSF51735">
    <property type="entry name" value="NAD(P)-binding Rossmann-fold domains"/>
    <property type="match status" value="1"/>
</dbReference>
<evidence type="ECO:0000256" key="5">
    <source>
        <dbReference type="ARBA" id="ARBA00022857"/>
    </source>
</evidence>
<keyword evidence="5" id="KW-0521">NADP</keyword>
<dbReference type="InterPro" id="IPR017972">
    <property type="entry name" value="Cyt_P450_CS"/>
</dbReference>
<dbReference type="SUPFAM" id="SSF48264">
    <property type="entry name" value="Cytochrome P450"/>
    <property type="match status" value="1"/>
</dbReference>
<dbReference type="InterPro" id="IPR001128">
    <property type="entry name" value="Cyt_P450"/>
</dbReference>
<reference evidence="9" key="1">
    <citation type="submission" date="2020-06" db="EMBL/GenBank/DDBJ databases">
        <title>Draft genome sequences of strains closely related to Aspergillus parafelis and Aspergillus hiratsukae.</title>
        <authorList>
            <person name="Dos Santos R.A.C."/>
            <person name="Rivero-Menendez O."/>
            <person name="Steenwyk J.L."/>
            <person name="Mead M.E."/>
            <person name="Goldman G.H."/>
            <person name="Alastruey-Izquierdo A."/>
            <person name="Rokas A."/>
        </authorList>
    </citation>
    <scope>NUCLEOTIDE SEQUENCE</scope>
    <source>
        <strain evidence="9">CNM-CM5793</strain>
    </source>
</reference>
<comment type="cofactor">
    <cofactor evidence="1">
        <name>heme</name>
        <dbReference type="ChEBI" id="CHEBI:30413"/>
    </cofactor>
</comment>
<dbReference type="Pfam" id="PF00106">
    <property type="entry name" value="adh_short"/>
    <property type="match status" value="1"/>
</dbReference>
<dbReference type="CDD" id="cd11041">
    <property type="entry name" value="CYP503A1-like"/>
    <property type="match status" value="1"/>
</dbReference>
<proteinExistence type="inferred from homology"/>
<dbReference type="EMBL" id="JACBAD010002109">
    <property type="protein sequence ID" value="KAF7115858.1"/>
    <property type="molecule type" value="Genomic_DNA"/>
</dbReference>